<proteinExistence type="predicted"/>
<evidence type="ECO:0000313" key="2">
    <source>
        <dbReference type="EMBL" id="PKY45644.1"/>
    </source>
</evidence>
<keyword evidence="3" id="KW-1185">Reference proteome</keyword>
<reference evidence="2 3" key="1">
    <citation type="submission" date="2015-10" db="EMBL/GenBank/DDBJ databases">
        <title>Genome analyses suggest a sexual origin of heterokaryosis in a supposedly ancient asexual fungus.</title>
        <authorList>
            <person name="Ropars J."/>
            <person name="Sedzielewska K."/>
            <person name="Noel J."/>
            <person name="Charron P."/>
            <person name="Farinelli L."/>
            <person name="Marton T."/>
            <person name="Kruger M."/>
            <person name="Pelin A."/>
            <person name="Brachmann A."/>
            <person name="Corradi N."/>
        </authorList>
    </citation>
    <scope>NUCLEOTIDE SEQUENCE [LARGE SCALE GENOMIC DNA]</scope>
    <source>
        <strain evidence="2 3">A4</strain>
    </source>
</reference>
<sequence>MRVVVRLGMLLRGTLNVASANIIDKAIDEVLIARSKVIKRNTKRARGESINSLSFRTCDKLLPSELKNFSSSIWDRFYITYLYTHRCIYFTSS</sequence>
<dbReference type="EMBL" id="LLXI01000399">
    <property type="protein sequence ID" value="PKY45644.1"/>
    <property type="molecule type" value="Genomic_DNA"/>
</dbReference>
<protein>
    <recommendedName>
        <fullName evidence="4">Secreted protein</fullName>
    </recommendedName>
</protein>
<gene>
    <name evidence="2" type="ORF">RhiirA4_172282</name>
</gene>
<evidence type="ECO:0008006" key="4">
    <source>
        <dbReference type="Google" id="ProtNLM"/>
    </source>
</evidence>
<comment type="caution">
    <text evidence="2">The sequence shown here is derived from an EMBL/GenBank/DDBJ whole genome shotgun (WGS) entry which is preliminary data.</text>
</comment>
<dbReference type="AlphaFoldDB" id="A0A2I1GG91"/>
<organism evidence="2 3">
    <name type="scientific">Rhizophagus irregularis</name>
    <dbReference type="NCBI Taxonomy" id="588596"/>
    <lineage>
        <taxon>Eukaryota</taxon>
        <taxon>Fungi</taxon>
        <taxon>Fungi incertae sedis</taxon>
        <taxon>Mucoromycota</taxon>
        <taxon>Glomeromycotina</taxon>
        <taxon>Glomeromycetes</taxon>
        <taxon>Glomerales</taxon>
        <taxon>Glomeraceae</taxon>
        <taxon>Rhizophagus</taxon>
    </lineage>
</organism>
<name>A0A2I1GG91_9GLOM</name>
<evidence type="ECO:0000256" key="1">
    <source>
        <dbReference type="SAM" id="SignalP"/>
    </source>
</evidence>
<feature type="chain" id="PRO_5014148832" description="Secreted protein" evidence="1">
    <location>
        <begin position="21"/>
        <end position="93"/>
    </location>
</feature>
<keyword evidence="1" id="KW-0732">Signal</keyword>
<feature type="signal peptide" evidence="1">
    <location>
        <begin position="1"/>
        <end position="20"/>
    </location>
</feature>
<dbReference type="Proteomes" id="UP000234323">
    <property type="component" value="Unassembled WGS sequence"/>
</dbReference>
<accession>A0A2I1GG91</accession>
<evidence type="ECO:0000313" key="3">
    <source>
        <dbReference type="Proteomes" id="UP000234323"/>
    </source>
</evidence>